<gene>
    <name evidence="1" type="ORF">LMG26411_02727</name>
</gene>
<proteinExistence type="predicted"/>
<dbReference type="Gene3D" id="3.90.226.10">
    <property type="entry name" value="2-enoyl-CoA Hydratase, Chain A, domain 1"/>
    <property type="match status" value="1"/>
</dbReference>
<dbReference type="EMBL" id="CAJPVI010000014">
    <property type="protein sequence ID" value="CAG2145325.1"/>
    <property type="molecule type" value="Genomic_DNA"/>
</dbReference>
<dbReference type="InterPro" id="IPR018376">
    <property type="entry name" value="Enoyl-CoA_hyd/isom_CS"/>
</dbReference>
<evidence type="ECO:0000313" key="2">
    <source>
        <dbReference type="Proteomes" id="UP000672657"/>
    </source>
</evidence>
<accession>A0ABM8THA4</accession>
<keyword evidence="2" id="KW-1185">Reference proteome</keyword>
<protein>
    <submittedName>
        <fullName evidence="1">Uncharacterized protein</fullName>
    </submittedName>
</protein>
<comment type="caution">
    <text evidence="1">The sequence shown here is derived from an EMBL/GenBank/DDBJ whole genome shotgun (WGS) entry which is preliminary data.</text>
</comment>
<dbReference type="Proteomes" id="UP000672657">
    <property type="component" value="Unassembled WGS sequence"/>
</dbReference>
<dbReference type="PROSITE" id="PS00166">
    <property type="entry name" value="ENOYL_COA_HYDRATASE"/>
    <property type="match status" value="1"/>
</dbReference>
<organism evidence="1 2">
    <name type="scientific">Cupriavidus numazuensis</name>
    <dbReference type="NCBI Taxonomy" id="221992"/>
    <lineage>
        <taxon>Bacteria</taxon>
        <taxon>Pseudomonadati</taxon>
        <taxon>Pseudomonadota</taxon>
        <taxon>Betaproteobacteria</taxon>
        <taxon>Burkholderiales</taxon>
        <taxon>Burkholderiaceae</taxon>
        <taxon>Cupriavidus</taxon>
    </lineage>
</organism>
<name>A0ABM8THA4_9BURK</name>
<reference evidence="1 2" key="1">
    <citation type="submission" date="2021-03" db="EMBL/GenBank/DDBJ databases">
        <authorList>
            <person name="Peeters C."/>
        </authorList>
    </citation>
    <scope>NUCLEOTIDE SEQUENCE [LARGE SCALE GENOMIC DNA]</scope>
    <source>
        <strain evidence="1 2">LMG 26411</strain>
    </source>
</reference>
<dbReference type="SUPFAM" id="SSF52096">
    <property type="entry name" value="ClpP/crotonase"/>
    <property type="match status" value="1"/>
</dbReference>
<dbReference type="InterPro" id="IPR029045">
    <property type="entry name" value="ClpP/crotonase-like_dom_sf"/>
</dbReference>
<sequence length="71" mass="7922">MIAVVDGVAFGAGLSLALCADFIIASPRASDSGYHQEAVQRIDAFFEAFRSEVRNLPALLREVWLSRHFRR</sequence>
<evidence type="ECO:0000313" key="1">
    <source>
        <dbReference type="EMBL" id="CAG2145325.1"/>
    </source>
</evidence>